<feature type="region of interest" description="Disordered" evidence="1">
    <location>
        <begin position="71"/>
        <end position="140"/>
    </location>
</feature>
<accession>A0A251VD38</accession>
<feature type="compositionally biased region" description="Polar residues" evidence="1">
    <location>
        <begin position="107"/>
        <end position="120"/>
    </location>
</feature>
<keyword evidence="3" id="KW-1185">Reference proteome</keyword>
<proteinExistence type="predicted"/>
<evidence type="ECO:0000313" key="3">
    <source>
        <dbReference type="Proteomes" id="UP000215914"/>
    </source>
</evidence>
<protein>
    <submittedName>
        <fullName evidence="2">Uncharacterized protein</fullName>
    </submittedName>
</protein>
<sequence length="154" mass="17240">MAYALAHQWQAGPKQQLERWMAVRPWENRILDINTRDEVNIQENGSTKQEQENDINNQLKAVCKKTVASDLPSRLDNEKVGQSQSDGFDSSPVVSTSMIQEVPASLSVKSKSKPLTDSVQSRSRSNPKERSSSSGDQGKKRLSLLTFSSKLFFI</sequence>
<dbReference type="AlphaFoldDB" id="A0A251VD38"/>
<dbReference type="Proteomes" id="UP000215914">
    <property type="component" value="Chromosome 3"/>
</dbReference>
<gene>
    <name evidence="2" type="ORF">HannXRQ_Chr03g0091091</name>
</gene>
<name>A0A251VD38_HELAN</name>
<evidence type="ECO:0000256" key="1">
    <source>
        <dbReference type="SAM" id="MobiDB-lite"/>
    </source>
</evidence>
<evidence type="ECO:0000313" key="2">
    <source>
        <dbReference type="EMBL" id="OTG32842.1"/>
    </source>
</evidence>
<dbReference type="EMBL" id="CM007892">
    <property type="protein sequence ID" value="OTG32842.1"/>
    <property type="molecule type" value="Genomic_DNA"/>
</dbReference>
<feature type="compositionally biased region" description="Polar residues" evidence="1">
    <location>
        <begin position="80"/>
        <end position="99"/>
    </location>
</feature>
<organism evidence="2 3">
    <name type="scientific">Helianthus annuus</name>
    <name type="common">Common sunflower</name>
    <dbReference type="NCBI Taxonomy" id="4232"/>
    <lineage>
        <taxon>Eukaryota</taxon>
        <taxon>Viridiplantae</taxon>
        <taxon>Streptophyta</taxon>
        <taxon>Embryophyta</taxon>
        <taxon>Tracheophyta</taxon>
        <taxon>Spermatophyta</taxon>
        <taxon>Magnoliopsida</taxon>
        <taxon>eudicotyledons</taxon>
        <taxon>Gunneridae</taxon>
        <taxon>Pentapetalae</taxon>
        <taxon>asterids</taxon>
        <taxon>campanulids</taxon>
        <taxon>Asterales</taxon>
        <taxon>Asteraceae</taxon>
        <taxon>Asteroideae</taxon>
        <taxon>Heliantheae alliance</taxon>
        <taxon>Heliantheae</taxon>
        <taxon>Helianthus</taxon>
    </lineage>
</organism>
<dbReference type="InParanoid" id="A0A251VD38"/>
<dbReference type="OMA" id="CATKTSI"/>
<reference evidence="3" key="1">
    <citation type="journal article" date="2017" name="Nature">
        <title>The sunflower genome provides insights into oil metabolism, flowering and Asterid evolution.</title>
        <authorList>
            <person name="Badouin H."/>
            <person name="Gouzy J."/>
            <person name="Grassa C.J."/>
            <person name="Murat F."/>
            <person name="Staton S.E."/>
            <person name="Cottret L."/>
            <person name="Lelandais-Briere C."/>
            <person name="Owens G.L."/>
            <person name="Carrere S."/>
            <person name="Mayjonade B."/>
            <person name="Legrand L."/>
            <person name="Gill N."/>
            <person name="Kane N.C."/>
            <person name="Bowers J.E."/>
            <person name="Hubner S."/>
            <person name="Bellec A."/>
            <person name="Berard A."/>
            <person name="Berges H."/>
            <person name="Blanchet N."/>
            <person name="Boniface M.C."/>
            <person name="Brunel D."/>
            <person name="Catrice O."/>
            <person name="Chaidir N."/>
            <person name="Claudel C."/>
            <person name="Donnadieu C."/>
            <person name="Faraut T."/>
            <person name="Fievet G."/>
            <person name="Helmstetter N."/>
            <person name="King M."/>
            <person name="Knapp S.J."/>
            <person name="Lai Z."/>
            <person name="Le Paslier M.C."/>
            <person name="Lippi Y."/>
            <person name="Lorenzon L."/>
            <person name="Mandel J.R."/>
            <person name="Marage G."/>
            <person name="Marchand G."/>
            <person name="Marquand E."/>
            <person name="Bret-Mestries E."/>
            <person name="Morien E."/>
            <person name="Nambeesan S."/>
            <person name="Nguyen T."/>
            <person name="Pegot-Espagnet P."/>
            <person name="Pouilly N."/>
            <person name="Raftis F."/>
            <person name="Sallet E."/>
            <person name="Schiex T."/>
            <person name="Thomas J."/>
            <person name="Vandecasteele C."/>
            <person name="Vares D."/>
            <person name="Vear F."/>
            <person name="Vautrin S."/>
            <person name="Crespi M."/>
            <person name="Mangin B."/>
            <person name="Burke J.M."/>
            <person name="Salse J."/>
            <person name="Munos S."/>
            <person name="Vincourt P."/>
            <person name="Rieseberg L.H."/>
            <person name="Langlade N.B."/>
        </authorList>
    </citation>
    <scope>NUCLEOTIDE SEQUENCE [LARGE SCALE GENOMIC DNA]</scope>
    <source>
        <strain evidence="3">cv. SF193</strain>
    </source>
</reference>